<feature type="transmembrane region" description="Helical" evidence="6">
    <location>
        <begin position="107"/>
        <end position="132"/>
    </location>
</feature>
<name>A0A8S3YPI6_9EUPU</name>
<dbReference type="InterPro" id="IPR004031">
    <property type="entry name" value="PMP22/EMP/MP20/Claudin"/>
</dbReference>
<sequence>MCGPSSGWSKAALVVLIVGMVLHIAGWATNNWMIYNTTNNVQTTNVGLWRMLACNNGDCIDSPVESNFESDMFNAVRGLETVTFCIVVFTVILLFIFMCMETARRQTFAAVIMFLCYIAGASSFIGMIIFVTSIPDPFVVSFSLGLTVIAMTLILIAGTLMIPDSFESDYNTENEEDDYEDDFFGRRKRSTVSPMPLRDRERPSRGATPISYKGGIEGSRWRSY</sequence>
<keyword evidence="8" id="KW-1185">Reference proteome</keyword>
<keyword evidence="4 6" id="KW-0472">Membrane</keyword>
<evidence type="ECO:0000313" key="7">
    <source>
        <dbReference type="EMBL" id="CAG5118723.1"/>
    </source>
</evidence>
<comment type="caution">
    <text evidence="7">The sequence shown here is derived from an EMBL/GenBank/DDBJ whole genome shotgun (WGS) entry which is preliminary data.</text>
</comment>
<evidence type="ECO:0000313" key="8">
    <source>
        <dbReference type="Proteomes" id="UP000678393"/>
    </source>
</evidence>
<dbReference type="EMBL" id="CAJHNH020000597">
    <property type="protein sequence ID" value="CAG5118723.1"/>
    <property type="molecule type" value="Genomic_DNA"/>
</dbReference>
<dbReference type="PANTHER" id="PTHR10671">
    <property type="entry name" value="EPITHELIAL MEMBRANE PROTEIN-RELATED"/>
    <property type="match status" value="1"/>
</dbReference>
<comment type="subcellular location">
    <subcellularLocation>
        <location evidence="1">Membrane</location>
        <topology evidence="1">Multi-pass membrane protein</topology>
    </subcellularLocation>
</comment>
<feature type="transmembrane region" description="Helical" evidence="6">
    <location>
        <begin position="81"/>
        <end position="100"/>
    </location>
</feature>
<feature type="transmembrane region" description="Helical" evidence="6">
    <location>
        <begin position="138"/>
        <end position="162"/>
    </location>
</feature>
<evidence type="ECO:0000256" key="4">
    <source>
        <dbReference type="ARBA" id="ARBA00023136"/>
    </source>
</evidence>
<gene>
    <name evidence="7" type="ORF">CUNI_LOCUS4281</name>
</gene>
<dbReference type="OrthoDB" id="6136516at2759"/>
<dbReference type="Proteomes" id="UP000678393">
    <property type="component" value="Unassembled WGS sequence"/>
</dbReference>
<dbReference type="AlphaFoldDB" id="A0A8S3YPI6"/>
<evidence type="ECO:0000256" key="1">
    <source>
        <dbReference type="ARBA" id="ARBA00004141"/>
    </source>
</evidence>
<evidence type="ECO:0000256" key="3">
    <source>
        <dbReference type="ARBA" id="ARBA00022989"/>
    </source>
</evidence>
<evidence type="ECO:0000256" key="2">
    <source>
        <dbReference type="ARBA" id="ARBA00022692"/>
    </source>
</evidence>
<accession>A0A8S3YPI6</accession>
<dbReference type="GO" id="GO:0005886">
    <property type="term" value="C:plasma membrane"/>
    <property type="evidence" value="ECO:0007669"/>
    <property type="project" value="TreeGrafter"/>
</dbReference>
<feature type="region of interest" description="Disordered" evidence="5">
    <location>
        <begin position="187"/>
        <end position="224"/>
    </location>
</feature>
<reference evidence="7" key="1">
    <citation type="submission" date="2021-04" db="EMBL/GenBank/DDBJ databases">
        <authorList>
            <consortium name="Molecular Ecology Group"/>
        </authorList>
    </citation>
    <scope>NUCLEOTIDE SEQUENCE</scope>
</reference>
<dbReference type="PANTHER" id="PTHR10671:SF108">
    <property type="entry name" value="CLAUDIN FAMILY PROTEIN-RELATED"/>
    <property type="match status" value="1"/>
</dbReference>
<keyword evidence="3 6" id="KW-1133">Transmembrane helix</keyword>
<dbReference type="Pfam" id="PF00822">
    <property type="entry name" value="PMP22_Claudin"/>
    <property type="match status" value="1"/>
</dbReference>
<dbReference type="Gene3D" id="1.20.140.150">
    <property type="match status" value="1"/>
</dbReference>
<feature type="transmembrane region" description="Helical" evidence="6">
    <location>
        <begin position="12"/>
        <end position="29"/>
    </location>
</feature>
<dbReference type="InterPro" id="IPR050579">
    <property type="entry name" value="PMP-22/EMP/MP20-like"/>
</dbReference>
<organism evidence="7 8">
    <name type="scientific">Candidula unifasciata</name>
    <dbReference type="NCBI Taxonomy" id="100452"/>
    <lineage>
        <taxon>Eukaryota</taxon>
        <taxon>Metazoa</taxon>
        <taxon>Spiralia</taxon>
        <taxon>Lophotrochozoa</taxon>
        <taxon>Mollusca</taxon>
        <taxon>Gastropoda</taxon>
        <taxon>Heterobranchia</taxon>
        <taxon>Euthyneura</taxon>
        <taxon>Panpulmonata</taxon>
        <taxon>Eupulmonata</taxon>
        <taxon>Stylommatophora</taxon>
        <taxon>Helicina</taxon>
        <taxon>Helicoidea</taxon>
        <taxon>Geomitridae</taxon>
        <taxon>Candidula</taxon>
    </lineage>
</organism>
<keyword evidence="2 6" id="KW-0812">Transmembrane</keyword>
<evidence type="ECO:0000256" key="5">
    <source>
        <dbReference type="SAM" id="MobiDB-lite"/>
    </source>
</evidence>
<protein>
    <submittedName>
        <fullName evidence="7">Uncharacterized protein</fullName>
    </submittedName>
</protein>
<proteinExistence type="predicted"/>
<evidence type="ECO:0000256" key="6">
    <source>
        <dbReference type="SAM" id="Phobius"/>
    </source>
</evidence>